<dbReference type="GO" id="GO:0005886">
    <property type="term" value="C:plasma membrane"/>
    <property type="evidence" value="ECO:0007669"/>
    <property type="project" value="TreeGrafter"/>
</dbReference>
<feature type="transmembrane region" description="Helical" evidence="6">
    <location>
        <begin position="195"/>
        <end position="217"/>
    </location>
</feature>
<keyword evidence="3 6" id="KW-0812">Transmembrane</keyword>
<comment type="caution">
    <text evidence="8">The sequence shown here is derived from an EMBL/GenBank/DDBJ whole genome shotgun (WGS) entry which is preliminary data.</text>
</comment>
<keyword evidence="5 6" id="KW-0472">Membrane</keyword>
<feature type="transmembrane region" description="Helical" evidence="6">
    <location>
        <begin position="70"/>
        <end position="96"/>
    </location>
</feature>
<dbReference type="CDD" id="cd17502">
    <property type="entry name" value="MFS_Azr1_MDR_like"/>
    <property type="match status" value="1"/>
</dbReference>
<dbReference type="AlphaFoldDB" id="A0A135TUW1"/>
<comment type="subcellular location">
    <subcellularLocation>
        <location evidence="1">Membrane</location>
        <topology evidence="1">Multi-pass membrane protein</topology>
    </subcellularLocation>
</comment>
<feature type="transmembrane region" description="Helical" evidence="6">
    <location>
        <begin position="431"/>
        <end position="452"/>
    </location>
</feature>
<evidence type="ECO:0000256" key="6">
    <source>
        <dbReference type="SAM" id="Phobius"/>
    </source>
</evidence>
<name>A0A135TUW1_9PEZI</name>
<feature type="transmembrane region" description="Helical" evidence="6">
    <location>
        <begin position="108"/>
        <end position="126"/>
    </location>
</feature>
<dbReference type="InterPro" id="IPR020846">
    <property type="entry name" value="MFS_dom"/>
</dbReference>
<dbReference type="PANTHER" id="PTHR23501">
    <property type="entry name" value="MAJOR FACILITATOR SUPERFAMILY"/>
    <property type="match status" value="1"/>
</dbReference>
<organism evidence="8 9">
    <name type="scientific">Colletotrichum nymphaeae SA-01</name>
    <dbReference type="NCBI Taxonomy" id="1460502"/>
    <lineage>
        <taxon>Eukaryota</taxon>
        <taxon>Fungi</taxon>
        <taxon>Dikarya</taxon>
        <taxon>Ascomycota</taxon>
        <taxon>Pezizomycotina</taxon>
        <taxon>Sordariomycetes</taxon>
        <taxon>Hypocreomycetidae</taxon>
        <taxon>Glomerellales</taxon>
        <taxon>Glomerellaceae</taxon>
        <taxon>Colletotrichum</taxon>
        <taxon>Colletotrichum acutatum species complex</taxon>
    </lineage>
</organism>
<feature type="transmembrane region" description="Helical" evidence="6">
    <location>
        <begin position="223"/>
        <end position="246"/>
    </location>
</feature>
<accession>A0A135TUW1</accession>
<dbReference type="EMBL" id="JEMN01001012">
    <property type="protein sequence ID" value="KXH51933.1"/>
    <property type="molecule type" value="Genomic_DNA"/>
</dbReference>
<feature type="transmembrane region" description="Helical" evidence="6">
    <location>
        <begin position="297"/>
        <end position="315"/>
    </location>
</feature>
<dbReference type="SUPFAM" id="SSF103473">
    <property type="entry name" value="MFS general substrate transporter"/>
    <property type="match status" value="1"/>
</dbReference>
<feature type="transmembrane region" description="Helical" evidence="6">
    <location>
        <begin position="336"/>
        <end position="355"/>
    </location>
</feature>
<dbReference type="GO" id="GO:0022857">
    <property type="term" value="F:transmembrane transporter activity"/>
    <property type="evidence" value="ECO:0007669"/>
    <property type="project" value="InterPro"/>
</dbReference>
<sequence>MDAAKSQSTKVDSWFFQNLDDNTEPYLRRISTGNNTLSDRLQFNIDDGQRLTDPIKPDEDEGKYPEGITLVLIILALALGLFEFALDATIVATAIPVITTEFKALADAGWYGSAYLMTIASFQVPWGKLYKFFIPKWIFLAALIIFAVGSVLCAIAPNSAFLIAGRAVQGIGAAGLTGGVYVILALVTPRSKTPIYLGAFGAIFTGASSLGPIIGGFLTEKFSWRWCFWINIPFSVLAGVIVLFFFKIPSTVKTVRAPWKSIVRQMDLMGVVLITGIIALFVTAMESGGIKHEWDSGFVVGTLMGSITIAMLFGFEQYFMKEDALLQARFLANMKIGFLCVFAFMLSSVAYSIQYNLPVYFQATKGFTPAQSGVNVLPLLIGGAFLTLLSSVAYSKYRNDRLYCVLSGALTVLGSTLILTLGPDSTPVQYLLYQLIVAFGYGLGTQIPVLAVQATVDVQDVPQATSIVLLFQLLSGALAVSATQNLFNNIMLQNALRNVPSLTAAQILAAGSTDLKKLFSTDIAPRIIAAYTEGLRASWAMGIGFAGGALISGVFVGA</sequence>
<dbReference type="InterPro" id="IPR011701">
    <property type="entry name" value="MFS"/>
</dbReference>
<dbReference type="Proteomes" id="UP000070054">
    <property type="component" value="Unassembled WGS sequence"/>
</dbReference>
<feature type="transmembrane region" description="Helical" evidence="6">
    <location>
        <begin position="539"/>
        <end position="557"/>
    </location>
</feature>
<dbReference type="InterPro" id="IPR036259">
    <property type="entry name" value="MFS_trans_sf"/>
</dbReference>
<feature type="domain" description="Major facilitator superfamily (MFS) profile" evidence="7">
    <location>
        <begin position="73"/>
        <end position="558"/>
    </location>
</feature>
<feature type="transmembrane region" description="Helical" evidence="6">
    <location>
        <begin position="402"/>
        <end position="419"/>
    </location>
</feature>
<feature type="transmembrane region" description="Helical" evidence="6">
    <location>
        <begin position="167"/>
        <end position="188"/>
    </location>
</feature>
<keyword evidence="2" id="KW-0813">Transport</keyword>
<keyword evidence="4 6" id="KW-1133">Transmembrane helix</keyword>
<dbReference type="Pfam" id="PF07690">
    <property type="entry name" value="MFS_1"/>
    <property type="match status" value="1"/>
</dbReference>
<proteinExistence type="predicted"/>
<gene>
    <name evidence="8" type="ORF">CNYM01_05862</name>
</gene>
<feature type="transmembrane region" description="Helical" evidence="6">
    <location>
        <begin position="138"/>
        <end position="161"/>
    </location>
</feature>
<evidence type="ECO:0000313" key="8">
    <source>
        <dbReference type="EMBL" id="KXH51933.1"/>
    </source>
</evidence>
<evidence type="ECO:0000259" key="7">
    <source>
        <dbReference type="PROSITE" id="PS50850"/>
    </source>
</evidence>
<evidence type="ECO:0000256" key="4">
    <source>
        <dbReference type="ARBA" id="ARBA00022989"/>
    </source>
</evidence>
<feature type="transmembrane region" description="Helical" evidence="6">
    <location>
        <begin position="375"/>
        <end position="395"/>
    </location>
</feature>
<feature type="transmembrane region" description="Helical" evidence="6">
    <location>
        <begin position="266"/>
        <end position="285"/>
    </location>
</feature>
<dbReference type="PROSITE" id="PS50850">
    <property type="entry name" value="MFS"/>
    <property type="match status" value="1"/>
</dbReference>
<evidence type="ECO:0000256" key="3">
    <source>
        <dbReference type="ARBA" id="ARBA00022692"/>
    </source>
</evidence>
<dbReference type="PANTHER" id="PTHR23501:SF177">
    <property type="entry name" value="MAJOR FACILITATOR SUPERFAMILY (MFS) PROFILE DOMAIN-CONTAINING PROTEIN-RELATED"/>
    <property type="match status" value="1"/>
</dbReference>
<dbReference type="OrthoDB" id="10021397at2759"/>
<evidence type="ECO:0000256" key="5">
    <source>
        <dbReference type="ARBA" id="ARBA00023136"/>
    </source>
</evidence>
<evidence type="ECO:0000256" key="2">
    <source>
        <dbReference type="ARBA" id="ARBA00022448"/>
    </source>
</evidence>
<keyword evidence="9" id="KW-1185">Reference proteome</keyword>
<evidence type="ECO:0000313" key="9">
    <source>
        <dbReference type="Proteomes" id="UP000070054"/>
    </source>
</evidence>
<evidence type="ECO:0000256" key="1">
    <source>
        <dbReference type="ARBA" id="ARBA00004141"/>
    </source>
</evidence>
<reference evidence="8 9" key="1">
    <citation type="submission" date="2014-02" db="EMBL/GenBank/DDBJ databases">
        <title>The genome sequence of Colletotrichum nymphaeae SA-01.</title>
        <authorList>
            <person name="Baroncelli R."/>
            <person name="Thon M.R."/>
        </authorList>
    </citation>
    <scope>NUCLEOTIDE SEQUENCE [LARGE SCALE GENOMIC DNA]</scope>
    <source>
        <strain evidence="8 9">SA-01</strain>
    </source>
</reference>
<feature type="transmembrane region" description="Helical" evidence="6">
    <location>
        <begin position="464"/>
        <end position="487"/>
    </location>
</feature>
<protein>
    <submittedName>
        <fullName evidence="8">GliA</fullName>
    </submittedName>
</protein>
<dbReference type="Gene3D" id="1.20.1250.20">
    <property type="entry name" value="MFS general substrate transporter like domains"/>
    <property type="match status" value="2"/>
</dbReference>